<comment type="caution">
    <text evidence="1">The sequence shown here is derived from an EMBL/GenBank/DDBJ whole genome shotgun (WGS) entry which is preliminary data.</text>
</comment>
<evidence type="ECO:0000313" key="2">
    <source>
        <dbReference type="Proteomes" id="UP000821845"/>
    </source>
</evidence>
<protein>
    <submittedName>
        <fullName evidence="1">Uncharacterized protein</fullName>
    </submittedName>
</protein>
<dbReference type="Proteomes" id="UP000821845">
    <property type="component" value="Chromosome 7"/>
</dbReference>
<reference evidence="1" key="1">
    <citation type="submission" date="2020-05" db="EMBL/GenBank/DDBJ databases">
        <title>Large-scale comparative analyses of tick genomes elucidate their genetic diversity and vector capacities.</title>
        <authorList>
            <person name="Jia N."/>
            <person name="Wang J."/>
            <person name="Shi W."/>
            <person name="Du L."/>
            <person name="Sun Y."/>
            <person name="Zhan W."/>
            <person name="Jiang J."/>
            <person name="Wang Q."/>
            <person name="Zhang B."/>
            <person name="Ji P."/>
            <person name="Sakyi L.B."/>
            <person name="Cui X."/>
            <person name="Yuan T."/>
            <person name="Jiang B."/>
            <person name="Yang W."/>
            <person name="Lam T.T.-Y."/>
            <person name="Chang Q."/>
            <person name="Ding S."/>
            <person name="Wang X."/>
            <person name="Zhu J."/>
            <person name="Ruan X."/>
            <person name="Zhao L."/>
            <person name="Wei J."/>
            <person name="Que T."/>
            <person name="Du C."/>
            <person name="Cheng J."/>
            <person name="Dai P."/>
            <person name="Han X."/>
            <person name="Huang E."/>
            <person name="Gao Y."/>
            <person name="Liu J."/>
            <person name="Shao H."/>
            <person name="Ye R."/>
            <person name="Li L."/>
            <person name="Wei W."/>
            <person name="Wang X."/>
            <person name="Wang C."/>
            <person name="Yang T."/>
            <person name="Huo Q."/>
            <person name="Li W."/>
            <person name="Guo W."/>
            <person name="Chen H."/>
            <person name="Zhou L."/>
            <person name="Ni X."/>
            <person name="Tian J."/>
            <person name="Zhou Y."/>
            <person name="Sheng Y."/>
            <person name="Liu T."/>
            <person name="Pan Y."/>
            <person name="Xia L."/>
            <person name="Li J."/>
            <person name="Zhao F."/>
            <person name="Cao W."/>
        </authorList>
    </citation>
    <scope>NUCLEOTIDE SEQUENCE</scope>
    <source>
        <strain evidence="1">Hyas-2018</strain>
    </source>
</reference>
<keyword evidence="2" id="KW-1185">Reference proteome</keyword>
<gene>
    <name evidence="1" type="ORF">HPB50_024343</name>
</gene>
<accession>A0ACB7RWG4</accession>
<organism evidence="1 2">
    <name type="scientific">Hyalomma asiaticum</name>
    <name type="common">Tick</name>
    <dbReference type="NCBI Taxonomy" id="266040"/>
    <lineage>
        <taxon>Eukaryota</taxon>
        <taxon>Metazoa</taxon>
        <taxon>Ecdysozoa</taxon>
        <taxon>Arthropoda</taxon>
        <taxon>Chelicerata</taxon>
        <taxon>Arachnida</taxon>
        <taxon>Acari</taxon>
        <taxon>Parasitiformes</taxon>
        <taxon>Ixodida</taxon>
        <taxon>Ixodoidea</taxon>
        <taxon>Ixodidae</taxon>
        <taxon>Hyalomminae</taxon>
        <taxon>Hyalomma</taxon>
    </lineage>
</organism>
<sequence length="85" mass="9305">MEKILDVRRRQYGRPAMTCGTSPVELNAVTVSSLQDTIKAVVQEELRKLFPSSCPQAATLSDVVRQEVQQALGTGPLVPPNQEPE</sequence>
<evidence type="ECO:0000313" key="1">
    <source>
        <dbReference type="EMBL" id="KAH6926968.1"/>
    </source>
</evidence>
<proteinExistence type="predicted"/>
<dbReference type="EMBL" id="CM023487">
    <property type="protein sequence ID" value="KAH6926968.1"/>
    <property type="molecule type" value="Genomic_DNA"/>
</dbReference>
<name>A0ACB7RWG4_HYAAI</name>